<evidence type="ECO:0000259" key="1">
    <source>
        <dbReference type="Pfam" id="PF14588"/>
    </source>
</evidence>
<dbReference type="EMBL" id="CP015093">
    <property type="protein sequence ID" value="APZ53064.1"/>
    <property type="molecule type" value="Genomic_DNA"/>
</dbReference>
<name>A0A1P8UUJ3_9RHOB</name>
<sequence>METTMSDIDARLSELGLTLPDAPAPAANYVPYVQSGNMLYISGQISQGPDGLILGKLGADLDVDAGQKAAAACALSLLAQAKAACGGDLGKIKRVVKLTGFVNSTPDFTDQPKVINGASDLFVAVLGDAGRHARAAVSAGALPLGVAVEIDAIFELA</sequence>
<dbReference type="AlphaFoldDB" id="A0A1P8UUJ3"/>
<dbReference type="Pfam" id="PF14588">
    <property type="entry name" value="YjgF_endoribonc"/>
    <property type="match status" value="1"/>
</dbReference>
<dbReference type="KEGG" id="paby:Ga0080574_TMP2730"/>
<dbReference type="CDD" id="cd02199">
    <property type="entry name" value="YjgF_YER057c_UK114_like_1"/>
    <property type="match status" value="1"/>
</dbReference>
<gene>
    <name evidence="2" type="ORF">Ga0080574_TMP2730</name>
</gene>
<dbReference type="Gene3D" id="3.30.1330.40">
    <property type="entry name" value="RutC-like"/>
    <property type="match status" value="1"/>
</dbReference>
<dbReference type="SUPFAM" id="SSF55298">
    <property type="entry name" value="YjgF-like"/>
    <property type="match status" value="1"/>
</dbReference>
<evidence type="ECO:0000313" key="2">
    <source>
        <dbReference type="EMBL" id="APZ53064.1"/>
    </source>
</evidence>
<dbReference type="Proteomes" id="UP000187059">
    <property type="component" value="Chromosome"/>
</dbReference>
<dbReference type="STRING" id="1250539.Ga0080574_TMP2730"/>
<proteinExistence type="predicted"/>
<protein>
    <submittedName>
        <fullName evidence="2">Putative translation initiation inhibitor, yjgF family</fullName>
    </submittedName>
</protein>
<dbReference type="InterPro" id="IPR013813">
    <property type="entry name" value="Endoribo_LPSP/chorism_mut-like"/>
</dbReference>
<accession>A0A1P8UUJ3</accession>
<dbReference type="PANTHER" id="PTHR43760:SF1">
    <property type="entry name" value="ENDORIBONUCLEASE L-PSP_CHORISMATE MUTASE-LIKE DOMAIN-CONTAINING PROTEIN"/>
    <property type="match status" value="1"/>
</dbReference>
<reference evidence="2 3" key="1">
    <citation type="submission" date="2016-04" db="EMBL/GenBank/DDBJ databases">
        <title>Deep-sea bacteria in the southern Pacific.</title>
        <authorList>
            <person name="Tang K."/>
        </authorList>
    </citation>
    <scope>NUCLEOTIDE SEQUENCE [LARGE SCALE GENOMIC DNA]</scope>
    <source>
        <strain evidence="2 3">JLT2014</strain>
    </source>
</reference>
<dbReference type="PANTHER" id="PTHR43760">
    <property type="entry name" value="ENDORIBONUCLEASE-RELATED"/>
    <property type="match status" value="1"/>
</dbReference>
<organism evidence="2 3">
    <name type="scientific">Salipiger abyssi</name>
    <dbReference type="NCBI Taxonomy" id="1250539"/>
    <lineage>
        <taxon>Bacteria</taxon>
        <taxon>Pseudomonadati</taxon>
        <taxon>Pseudomonadota</taxon>
        <taxon>Alphaproteobacteria</taxon>
        <taxon>Rhodobacterales</taxon>
        <taxon>Roseobacteraceae</taxon>
        <taxon>Salipiger</taxon>
    </lineage>
</organism>
<feature type="domain" description="Endoribonuclease L-PSP/chorismate mutase-like" evidence="1">
    <location>
        <begin position="10"/>
        <end position="145"/>
    </location>
</feature>
<keyword evidence="3" id="KW-1185">Reference proteome</keyword>
<evidence type="ECO:0000313" key="3">
    <source>
        <dbReference type="Proteomes" id="UP000187059"/>
    </source>
</evidence>
<dbReference type="InterPro" id="IPR035959">
    <property type="entry name" value="RutC-like_sf"/>
</dbReference>